<feature type="compositionally biased region" description="Basic and acidic residues" evidence="1">
    <location>
        <begin position="93"/>
        <end position="107"/>
    </location>
</feature>
<organism evidence="2 3">
    <name type="scientific">Pleurodeles waltl</name>
    <name type="common">Iberian ribbed newt</name>
    <dbReference type="NCBI Taxonomy" id="8319"/>
    <lineage>
        <taxon>Eukaryota</taxon>
        <taxon>Metazoa</taxon>
        <taxon>Chordata</taxon>
        <taxon>Craniata</taxon>
        <taxon>Vertebrata</taxon>
        <taxon>Euteleostomi</taxon>
        <taxon>Amphibia</taxon>
        <taxon>Batrachia</taxon>
        <taxon>Caudata</taxon>
        <taxon>Salamandroidea</taxon>
        <taxon>Salamandridae</taxon>
        <taxon>Pleurodelinae</taxon>
        <taxon>Pleurodeles</taxon>
    </lineage>
</organism>
<sequence length="107" mass="11921">MQQGGRRGRVHRRDPLGAEETPRGSADQHQRSGRCPARILATLREKRGLSRVKGCVVEGTAERRRQQTGIGVRGQYKTKETTGRKKKGGNKTPRTETEVERDTGGKQ</sequence>
<evidence type="ECO:0000313" key="3">
    <source>
        <dbReference type="Proteomes" id="UP001066276"/>
    </source>
</evidence>
<feature type="region of interest" description="Disordered" evidence="1">
    <location>
        <begin position="1"/>
        <end position="39"/>
    </location>
</feature>
<dbReference type="Proteomes" id="UP001066276">
    <property type="component" value="Chromosome 12"/>
</dbReference>
<feature type="compositionally biased region" description="Basic and acidic residues" evidence="1">
    <location>
        <begin position="13"/>
        <end position="30"/>
    </location>
</feature>
<name>A0AAV7KQ61_PLEWA</name>
<dbReference type="EMBL" id="JANPWB010000016">
    <property type="protein sequence ID" value="KAJ1080529.1"/>
    <property type="molecule type" value="Genomic_DNA"/>
</dbReference>
<proteinExistence type="predicted"/>
<feature type="compositionally biased region" description="Basic residues" evidence="1">
    <location>
        <begin position="1"/>
        <end position="12"/>
    </location>
</feature>
<evidence type="ECO:0000313" key="2">
    <source>
        <dbReference type="EMBL" id="KAJ1080529.1"/>
    </source>
</evidence>
<feature type="region of interest" description="Disordered" evidence="1">
    <location>
        <begin position="57"/>
        <end position="107"/>
    </location>
</feature>
<protein>
    <submittedName>
        <fullName evidence="2">Uncharacterized protein</fullName>
    </submittedName>
</protein>
<evidence type="ECO:0000256" key="1">
    <source>
        <dbReference type="SAM" id="MobiDB-lite"/>
    </source>
</evidence>
<comment type="caution">
    <text evidence="2">The sequence shown here is derived from an EMBL/GenBank/DDBJ whole genome shotgun (WGS) entry which is preliminary data.</text>
</comment>
<dbReference type="AlphaFoldDB" id="A0AAV7KQ61"/>
<accession>A0AAV7KQ61</accession>
<keyword evidence="3" id="KW-1185">Reference proteome</keyword>
<gene>
    <name evidence="2" type="ORF">NDU88_000728</name>
</gene>
<reference evidence="2" key="1">
    <citation type="journal article" date="2022" name="bioRxiv">
        <title>Sequencing and chromosome-scale assembly of the giantPleurodeles waltlgenome.</title>
        <authorList>
            <person name="Brown T."/>
            <person name="Elewa A."/>
            <person name="Iarovenko S."/>
            <person name="Subramanian E."/>
            <person name="Araus A.J."/>
            <person name="Petzold A."/>
            <person name="Susuki M."/>
            <person name="Suzuki K.-i.T."/>
            <person name="Hayashi T."/>
            <person name="Toyoda A."/>
            <person name="Oliveira C."/>
            <person name="Osipova E."/>
            <person name="Leigh N.D."/>
            <person name="Simon A."/>
            <person name="Yun M.H."/>
        </authorList>
    </citation>
    <scope>NUCLEOTIDE SEQUENCE</scope>
    <source>
        <strain evidence="2">20211129_DDA</strain>
        <tissue evidence="2">Liver</tissue>
    </source>
</reference>